<protein>
    <submittedName>
        <fullName evidence="2">Predicted protein</fullName>
    </submittedName>
</protein>
<evidence type="ECO:0000256" key="1">
    <source>
        <dbReference type="SAM" id="SignalP"/>
    </source>
</evidence>
<dbReference type="AlphaFoldDB" id="D2VI62"/>
<dbReference type="EMBL" id="GG738873">
    <property type="protein sequence ID" value="EFC43537.1"/>
    <property type="molecule type" value="Genomic_DNA"/>
</dbReference>
<name>D2VI62_NAEGR</name>
<dbReference type="RefSeq" id="XP_002676281.1">
    <property type="nucleotide sequence ID" value="XM_002676235.1"/>
</dbReference>
<proteinExistence type="predicted"/>
<organism evidence="3">
    <name type="scientific">Naegleria gruberi</name>
    <name type="common">Amoeba</name>
    <dbReference type="NCBI Taxonomy" id="5762"/>
    <lineage>
        <taxon>Eukaryota</taxon>
        <taxon>Discoba</taxon>
        <taxon>Heterolobosea</taxon>
        <taxon>Tetramitia</taxon>
        <taxon>Eutetramitia</taxon>
        <taxon>Vahlkampfiidae</taxon>
        <taxon>Naegleria</taxon>
    </lineage>
</organism>
<sequence length="229" mass="25871">MNKSLLYALFLTILTISSVTCGTNFSLTPLSKLFETSKSLSKKRGSAGNLCCLPRTVSMLGDYIFFTPNSMINSFNGTSSFYADYKLGKIRQEVSKSPTGQPTPHILYTFRIAGSQYVNFEIMNNQCGCVKYQYDFDWFCLPNQGNISKVRIGHLDAKRIVSKSQQQFMETFIFNDNPSQSENCWILNTYSQDSFGSSLENNYNMVESVDPNVFKVPDICPPIDQCKSE</sequence>
<dbReference type="GeneID" id="8853417"/>
<reference evidence="2 3" key="1">
    <citation type="journal article" date="2010" name="Cell">
        <title>The genome of Naegleria gruberi illuminates early eukaryotic versatility.</title>
        <authorList>
            <person name="Fritz-Laylin L.K."/>
            <person name="Prochnik S.E."/>
            <person name="Ginger M.L."/>
            <person name="Dacks J.B."/>
            <person name="Carpenter M.L."/>
            <person name="Field M.C."/>
            <person name="Kuo A."/>
            <person name="Paredez A."/>
            <person name="Chapman J."/>
            <person name="Pham J."/>
            <person name="Shu S."/>
            <person name="Neupane R."/>
            <person name="Cipriano M."/>
            <person name="Mancuso J."/>
            <person name="Tu H."/>
            <person name="Salamov A."/>
            <person name="Lindquist E."/>
            <person name="Shapiro H."/>
            <person name="Lucas S."/>
            <person name="Grigoriev I.V."/>
            <person name="Cande W.Z."/>
            <person name="Fulton C."/>
            <person name="Rokhsar D.S."/>
            <person name="Dawson S.C."/>
        </authorList>
    </citation>
    <scope>NUCLEOTIDE SEQUENCE [LARGE SCALE GENOMIC DNA]</scope>
    <source>
        <strain evidence="2 3">NEG-M</strain>
    </source>
</reference>
<dbReference type="InterPro" id="IPR040310">
    <property type="entry name" value="DDB_G0292248"/>
</dbReference>
<dbReference type="Pfam" id="PF25544">
    <property type="entry name" value="Ependymin_amoebozoa"/>
    <property type="match status" value="1"/>
</dbReference>
<keyword evidence="3" id="KW-1185">Reference proteome</keyword>
<dbReference type="KEGG" id="ngr:NAEGRDRAFT_68575"/>
<dbReference type="VEuPathDB" id="AmoebaDB:NAEGRDRAFT_68575"/>
<dbReference type="InParanoid" id="D2VI62"/>
<evidence type="ECO:0000313" key="2">
    <source>
        <dbReference type="EMBL" id="EFC43537.1"/>
    </source>
</evidence>
<feature type="chain" id="PRO_5003038658" evidence="1">
    <location>
        <begin position="22"/>
        <end position="229"/>
    </location>
</feature>
<gene>
    <name evidence="2" type="ORF">NAEGRDRAFT_68575</name>
</gene>
<evidence type="ECO:0000313" key="3">
    <source>
        <dbReference type="Proteomes" id="UP000006671"/>
    </source>
</evidence>
<feature type="signal peptide" evidence="1">
    <location>
        <begin position="1"/>
        <end position="21"/>
    </location>
</feature>
<keyword evidence="1" id="KW-0732">Signal</keyword>
<accession>D2VI62</accession>
<dbReference type="Proteomes" id="UP000006671">
    <property type="component" value="Unassembled WGS sequence"/>
</dbReference>